<accession>Q7UXK0</accession>
<proteinExistence type="predicted"/>
<dbReference type="Proteomes" id="UP000001025">
    <property type="component" value="Chromosome"/>
</dbReference>
<reference evidence="1 2" key="1">
    <citation type="journal article" date="2003" name="Proc. Natl. Acad. Sci. U.S.A.">
        <title>Complete genome sequence of the marine planctomycete Pirellula sp. strain 1.</title>
        <authorList>
            <person name="Gloeckner F.O."/>
            <person name="Kube M."/>
            <person name="Bauer M."/>
            <person name="Teeling H."/>
            <person name="Lombardot T."/>
            <person name="Ludwig W."/>
            <person name="Gade D."/>
            <person name="Beck A."/>
            <person name="Borzym K."/>
            <person name="Heitmann K."/>
            <person name="Rabus R."/>
            <person name="Schlesner H."/>
            <person name="Amann R."/>
            <person name="Reinhardt R."/>
        </authorList>
    </citation>
    <scope>NUCLEOTIDE SEQUENCE [LARGE SCALE GENOMIC DNA]</scope>
    <source>
        <strain evidence="2">DSM 10527 / NCIMB 13988 / SH1</strain>
    </source>
</reference>
<dbReference type="EMBL" id="BX294135">
    <property type="protein sequence ID" value="CAD72006.1"/>
    <property type="molecule type" value="Genomic_DNA"/>
</dbReference>
<evidence type="ECO:0000313" key="1">
    <source>
        <dbReference type="EMBL" id="CAD72006.1"/>
    </source>
</evidence>
<dbReference type="InParanoid" id="Q7UXK0"/>
<dbReference type="AlphaFoldDB" id="Q7UXK0"/>
<sequence>MNCIRFSLRTLLVFAGVLAVALVPLCSQLRSNAALANLQNNGANPLYIRTCDGISTPYLGSTEPFDSWHENLLAMFLGRAAVDDLELIVFTGSQFDANGFRDTLPDLRLIRGVQRVQLVDTPVTRSEAMAILAKNGLSRISVD</sequence>
<dbReference type="EnsemblBacteria" id="CAD72006">
    <property type="protein sequence ID" value="CAD72006"/>
    <property type="gene ID" value="RB1277"/>
</dbReference>
<name>Q7UXK0_RHOBA</name>
<organism evidence="1 2">
    <name type="scientific">Rhodopirellula baltica (strain DSM 10527 / NCIMB 13988 / SH1)</name>
    <dbReference type="NCBI Taxonomy" id="243090"/>
    <lineage>
        <taxon>Bacteria</taxon>
        <taxon>Pseudomonadati</taxon>
        <taxon>Planctomycetota</taxon>
        <taxon>Planctomycetia</taxon>
        <taxon>Pirellulales</taxon>
        <taxon>Pirellulaceae</taxon>
        <taxon>Rhodopirellula</taxon>
    </lineage>
</organism>
<dbReference type="STRING" id="243090.RB1277"/>
<gene>
    <name evidence="1" type="ordered locus">RB1277</name>
</gene>
<protein>
    <submittedName>
        <fullName evidence="1">Uncharacterized protein</fullName>
    </submittedName>
</protein>
<keyword evidence="2" id="KW-1185">Reference proteome</keyword>
<dbReference type="KEGG" id="rba:RB1277"/>
<evidence type="ECO:0000313" key="2">
    <source>
        <dbReference type="Proteomes" id="UP000001025"/>
    </source>
</evidence>
<dbReference type="HOGENOM" id="CLU_1804668_0_0_0"/>